<accession>A0A9X4LHC4</accession>
<dbReference type="InterPro" id="IPR035940">
    <property type="entry name" value="CAP_sf"/>
</dbReference>
<feature type="domain" description="SCP" evidence="2">
    <location>
        <begin position="55"/>
        <end position="159"/>
    </location>
</feature>
<dbReference type="EMBL" id="SGUG01000015">
    <property type="protein sequence ID" value="MDG0863208.1"/>
    <property type="molecule type" value="Genomic_DNA"/>
</dbReference>
<dbReference type="Pfam" id="PF00188">
    <property type="entry name" value="CAP"/>
    <property type="match status" value="1"/>
</dbReference>
<dbReference type="InterPro" id="IPR014044">
    <property type="entry name" value="CAP_dom"/>
</dbReference>
<organism evidence="3 4">
    <name type="scientific">Pelomonas aquatica</name>
    <dbReference type="NCBI Taxonomy" id="431058"/>
    <lineage>
        <taxon>Bacteria</taxon>
        <taxon>Pseudomonadati</taxon>
        <taxon>Pseudomonadota</taxon>
        <taxon>Betaproteobacteria</taxon>
        <taxon>Burkholderiales</taxon>
        <taxon>Sphaerotilaceae</taxon>
        <taxon>Roseateles</taxon>
    </lineage>
</organism>
<name>A0A9X4LHC4_9BURK</name>
<dbReference type="PANTHER" id="PTHR31157">
    <property type="entry name" value="SCP DOMAIN-CONTAINING PROTEIN"/>
    <property type="match status" value="1"/>
</dbReference>
<evidence type="ECO:0000313" key="3">
    <source>
        <dbReference type="EMBL" id="MDG0863208.1"/>
    </source>
</evidence>
<sequence length="175" mass="18869">MRLLLPLLPLLLVLSGPAPAAPDGGCQPELQAAAAVLNALRAQARQCGGHVWPAAPALRWQAVLGESARRHALELARRDRIEHVGEAGQSLRARLHEAGYLQRLAGENLAGGPETLDEALAQWLASATHCENLMAAEFQDFGLACVTGPGHWQRYWVLQLAAPAGRPEFRSNPDR</sequence>
<proteinExistence type="predicted"/>
<dbReference type="RefSeq" id="WP_268152041.1">
    <property type="nucleotide sequence ID" value="NZ_JAPPUW010000014.1"/>
</dbReference>
<dbReference type="Proteomes" id="UP001152766">
    <property type="component" value="Unassembled WGS sequence"/>
</dbReference>
<reference evidence="3" key="1">
    <citation type="submission" date="2019-02" db="EMBL/GenBank/DDBJ databases">
        <title>Draft genome of the type strain Pelomonas aquatica CCUG 52575T.</title>
        <authorList>
            <person name="Gomila M."/>
            <person name="Lalucat J."/>
        </authorList>
    </citation>
    <scope>NUCLEOTIDE SEQUENCE</scope>
    <source>
        <strain evidence="3">CCUG 52575</strain>
    </source>
</reference>
<evidence type="ECO:0000313" key="4">
    <source>
        <dbReference type="Proteomes" id="UP001152766"/>
    </source>
</evidence>
<protein>
    <submittedName>
        <fullName evidence="3">CAP domain-containing protein</fullName>
    </submittedName>
</protein>
<evidence type="ECO:0000259" key="2">
    <source>
        <dbReference type="Pfam" id="PF00188"/>
    </source>
</evidence>
<dbReference type="CDD" id="cd05379">
    <property type="entry name" value="CAP_bacterial"/>
    <property type="match status" value="1"/>
</dbReference>
<dbReference type="SUPFAM" id="SSF55797">
    <property type="entry name" value="PR-1-like"/>
    <property type="match status" value="1"/>
</dbReference>
<evidence type="ECO:0000256" key="1">
    <source>
        <dbReference type="SAM" id="SignalP"/>
    </source>
</evidence>
<dbReference type="PANTHER" id="PTHR31157:SF1">
    <property type="entry name" value="SCP DOMAIN-CONTAINING PROTEIN"/>
    <property type="match status" value="1"/>
</dbReference>
<dbReference type="AlphaFoldDB" id="A0A9X4LHC4"/>
<feature type="signal peptide" evidence="1">
    <location>
        <begin position="1"/>
        <end position="20"/>
    </location>
</feature>
<comment type="caution">
    <text evidence="3">The sequence shown here is derived from an EMBL/GenBank/DDBJ whole genome shotgun (WGS) entry which is preliminary data.</text>
</comment>
<gene>
    <name evidence="3" type="ORF">EXJ73_12090</name>
</gene>
<feature type="chain" id="PRO_5040933546" evidence="1">
    <location>
        <begin position="21"/>
        <end position="175"/>
    </location>
</feature>
<keyword evidence="4" id="KW-1185">Reference proteome</keyword>
<dbReference type="Gene3D" id="3.40.33.10">
    <property type="entry name" value="CAP"/>
    <property type="match status" value="1"/>
</dbReference>
<keyword evidence="1" id="KW-0732">Signal</keyword>